<proteinExistence type="inferred from homology"/>
<dbReference type="Gene3D" id="3.90.550.10">
    <property type="entry name" value="Spore Coat Polysaccharide Biosynthesis Protein SpsA, Chain A"/>
    <property type="match status" value="1"/>
</dbReference>
<dbReference type="EMBL" id="CAMAPB010000001">
    <property type="protein sequence ID" value="CAH9049828.1"/>
    <property type="molecule type" value="Genomic_DNA"/>
</dbReference>
<evidence type="ECO:0000259" key="2">
    <source>
        <dbReference type="Pfam" id="PF00535"/>
    </source>
</evidence>
<dbReference type="Pfam" id="PF00535">
    <property type="entry name" value="Glycos_transf_2"/>
    <property type="match status" value="1"/>
</dbReference>
<gene>
    <name evidence="3" type="ORF">PSEHALCIP103_00049</name>
</gene>
<evidence type="ECO:0000256" key="1">
    <source>
        <dbReference type="ARBA" id="ARBA00038494"/>
    </source>
</evidence>
<organism evidence="3 4">
    <name type="scientific">Pseudoalteromonas haloplanktis</name>
    <name type="common">Alteromonas haloplanktis</name>
    <dbReference type="NCBI Taxonomy" id="228"/>
    <lineage>
        <taxon>Bacteria</taxon>
        <taxon>Pseudomonadati</taxon>
        <taxon>Pseudomonadota</taxon>
        <taxon>Gammaproteobacteria</taxon>
        <taxon>Alteromonadales</taxon>
        <taxon>Pseudoalteromonadaceae</taxon>
        <taxon>Pseudoalteromonas</taxon>
    </lineage>
</organism>
<protein>
    <recommendedName>
        <fullName evidence="2">Glycosyltransferase 2-like domain-containing protein</fullName>
    </recommendedName>
</protein>
<accession>A0A9W4VR56</accession>
<evidence type="ECO:0000313" key="3">
    <source>
        <dbReference type="EMBL" id="CAH9049828.1"/>
    </source>
</evidence>
<dbReference type="Proteomes" id="UP001152447">
    <property type="component" value="Unassembled WGS sequence"/>
</dbReference>
<dbReference type="AlphaFoldDB" id="A0A9W4VR56"/>
<sequence length="246" mass="28879">MKLSVCIICKNEKDKIERCLESVKWADEIIVLDSGSTDETRAIANKYTDKVFVRDDWQGFGEQRRRAEALATNDWIFAIDCDEVVSERLKEEIITTLAKCNEKNILKLNRLTYLCGKFIRHSGWYPDRIARIYNKKITGYNQNLVHESVVMLDCKPIELKENILHFQHEDIFGYMNKRNHYAHIGAEQMVKKGKKLSLLKASCSAFFAFIRHYFLRRGFLDGKAEFVIAVIQSQYSFNKYLFAYYK</sequence>
<feature type="domain" description="Glycosyltransferase 2-like" evidence="2">
    <location>
        <begin position="4"/>
        <end position="105"/>
    </location>
</feature>
<dbReference type="RefSeq" id="WP_076922259.1">
    <property type="nucleotide sequence ID" value="NZ_CAMAPB010000001.1"/>
</dbReference>
<dbReference type="PANTHER" id="PTHR43630:SF2">
    <property type="entry name" value="GLYCOSYLTRANSFERASE"/>
    <property type="match status" value="1"/>
</dbReference>
<dbReference type="SUPFAM" id="SSF53448">
    <property type="entry name" value="Nucleotide-diphospho-sugar transferases"/>
    <property type="match status" value="1"/>
</dbReference>
<evidence type="ECO:0000313" key="4">
    <source>
        <dbReference type="Proteomes" id="UP001152447"/>
    </source>
</evidence>
<dbReference type="CDD" id="cd02511">
    <property type="entry name" value="Beta4Glucosyltransferase"/>
    <property type="match status" value="1"/>
</dbReference>
<comment type="similarity">
    <text evidence="1">Belongs to the glycosyltransferase 2 family. WaaE/KdtX subfamily.</text>
</comment>
<name>A0A9W4VR56_PSEHA</name>
<dbReference type="PANTHER" id="PTHR43630">
    <property type="entry name" value="POLY-BETA-1,6-N-ACETYL-D-GLUCOSAMINE SYNTHASE"/>
    <property type="match status" value="1"/>
</dbReference>
<dbReference type="InterPro" id="IPR029044">
    <property type="entry name" value="Nucleotide-diphossugar_trans"/>
</dbReference>
<keyword evidence="4" id="KW-1185">Reference proteome</keyword>
<reference evidence="3" key="1">
    <citation type="submission" date="2022-07" db="EMBL/GenBank/DDBJ databases">
        <authorList>
            <person name="Criscuolo A."/>
        </authorList>
    </citation>
    <scope>NUCLEOTIDE SEQUENCE</scope>
    <source>
        <strain evidence="3">CIP103197</strain>
    </source>
</reference>
<comment type="caution">
    <text evidence="3">The sequence shown here is derived from an EMBL/GenBank/DDBJ whole genome shotgun (WGS) entry which is preliminary data.</text>
</comment>
<dbReference type="InterPro" id="IPR001173">
    <property type="entry name" value="Glyco_trans_2-like"/>
</dbReference>